<keyword evidence="1" id="KW-0472">Membrane</keyword>
<name>A0A1I7Z1X6_9BILA</name>
<protein>
    <submittedName>
        <fullName evidence="3">Uncharacterized protein</fullName>
    </submittedName>
</protein>
<dbReference type="Proteomes" id="UP000095287">
    <property type="component" value="Unplaced"/>
</dbReference>
<evidence type="ECO:0000313" key="2">
    <source>
        <dbReference type="Proteomes" id="UP000095287"/>
    </source>
</evidence>
<sequence>MHEVRSWKGHFYLCLFAIALIFLILCTWRSEYEMENTTVFPEIEKSRKRPIVVNMGYSEKEKIKLAQNQDLDDHLRKR</sequence>
<keyword evidence="1" id="KW-0812">Transmembrane</keyword>
<reference evidence="3" key="1">
    <citation type="submission" date="2016-11" db="UniProtKB">
        <authorList>
            <consortium name="WormBaseParasite"/>
        </authorList>
    </citation>
    <scope>IDENTIFICATION</scope>
</reference>
<keyword evidence="2" id="KW-1185">Reference proteome</keyword>
<keyword evidence="1" id="KW-1133">Transmembrane helix</keyword>
<dbReference type="AlphaFoldDB" id="A0A1I7Z1X6"/>
<dbReference type="WBParaSite" id="L893_g21944.t1">
    <property type="protein sequence ID" value="L893_g21944.t1"/>
    <property type="gene ID" value="L893_g21944"/>
</dbReference>
<accession>A0A1I7Z1X6</accession>
<proteinExistence type="predicted"/>
<feature type="transmembrane region" description="Helical" evidence="1">
    <location>
        <begin position="12"/>
        <end position="30"/>
    </location>
</feature>
<organism evidence="2 3">
    <name type="scientific">Steinernema glaseri</name>
    <dbReference type="NCBI Taxonomy" id="37863"/>
    <lineage>
        <taxon>Eukaryota</taxon>
        <taxon>Metazoa</taxon>
        <taxon>Ecdysozoa</taxon>
        <taxon>Nematoda</taxon>
        <taxon>Chromadorea</taxon>
        <taxon>Rhabditida</taxon>
        <taxon>Tylenchina</taxon>
        <taxon>Panagrolaimomorpha</taxon>
        <taxon>Strongyloidoidea</taxon>
        <taxon>Steinernematidae</taxon>
        <taxon>Steinernema</taxon>
    </lineage>
</organism>
<evidence type="ECO:0000256" key="1">
    <source>
        <dbReference type="SAM" id="Phobius"/>
    </source>
</evidence>
<evidence type="ECO:0000313" key="3">
    <source>
        <dbReference type="WBParaSite" id="L893_g21944.t1"/>
    </source>
</evidence>